<feature type="coiled-coil region" evidence="1">
    <location>
        <begin position="327"/>
        <end position="408"/>
    </location>
</feature>
<feature type="coiled-coil region" evidence="1">
    <location>
        <begin position="947"/>
        <end position="984"/>
    </location>
</feature>
<keyword evidence="5" id="KW-1185">Reference proteome</keyword>
<evidence type="ECO:0000256" key="2">
    <source>
        <dbReference type="SAM" id="MobiDB-lite"/>
    </source>
</evidence>
<evidence type="ECO:0000259" key="3">
    <source>
        <dbReference type="Pfam" id="PF13514"/>
    </source>
</evidence>
<dbReference type="PANTHER" id="PTHR41259">
    <property type="entry name" value="DOUBLE-STRAND BREAK REPAIR RAD50 ATPASE, PUTATIVE-RELATED"/>
    <property type="match status" value="1"/>
</dbReference>
<evidence type="ECO:0000256" key="1">
    <source>
        <dbReference type="SAM" id="Coils"/>
    </source>
</evidence>
<feature type="coiled-coil region" evidence="1">
    <location>
        <begin position="495"/>
        <end position="522"/>
    </location>
</feature>
<sequence length="1160" mass="130337">MRFDSVQIPSFGPFTDFRLDLPAGETDIHLIHGPNEAGKSSLLRSLHHFLYGIPSRSTDNFLHPNNQLRIGATLRKGDEALTVFRKKGNKNTLVDADSQVVSESDFTRFTGTVSESFFRHMFGLDTGQLRSGAEQLLSGEGEIGNLLFSANLGGNRIDKAIEKLQLEADSLSKGRSHKNVRIPEAIKRYNECVKTEKDHTVTAKAWRDLEKELAAAQAEYESHATKLKEAHSRARFLDAVLNALPLIRERESLQEALAGISLPSLPPDFPERVRKWQQEHSRATASLAPLQQSLIDTTKGLENLPNNHELLEDAAEIEALHGELNHFRNQQQTLETLTQECEQEESLLNNEAQRQGLESLDTVVNFGTLSDSQLAALEDSREALEASRSELKKSQDDLATTVRELNQKKGELAKLAQSEFSPSLAALLAQAIKHQGREEKAEDLRGELETLERRASALAKQLSISDAETIRDLQPPSREQVTRLVDLYQKRLSERELAQNRHDEVAREIEFLELEVRQLLQGDGEVVTPESLAQARAERDQAWSLLKEKSLSGAALPPEQADSFQLQIEKADHLADRLIKNADDMAQAAQKESELQRKRLHLTQHADSLKNCQDKEAEWQSEWEELTSFQSLLTFQPDELNPWLSKLTEWKENDERLAQARSEVARIEESGHALGKEISAALGKTDTNLATLAIELQELKTTAEQSQGAAKTLTRDLEKLSQQEEDLTERNTEAATANESSRQRWEELISAHGIETTTSPREAIASLRSLAKLKADSEGLDAKKKQITLYREQGASFATRLNQCFTRHLLDREETDPVKQELTLWNLLSECREHQAQRKTLESAKRTIAEKISEIETQSILAESELKKLSEQSKTPNISELDDALRLHSDRARYLSKIEELESQLLRLGSGSSLNDFVAKCLAENPDELEEERTNIEETLQVLQTNRDQSFEALRKHEQRKAQLESASSAAAEARQDAQNALAEIVTDSERFIRLHHAIDFLKAQVEAFKEQSQGPLVSLTSRYFQILTNENYSGVAARQQDDGSVHLVALRPTDSPTLPADEIPTNALSEGTRDQLFLALRLAAIEHHLEKHPAMPLILDDVLMTFDDDRTAALLRAIEPLSRKTQILIFSHHGHLREVATRTLPAMHVHELSGLVSKN</sequence>
<dbReference type="SUPFAM" id="SSF52540">
    <property type="entry name" value="P-loop containing nucleoside triphosphate hydrolases"/>
    <property type="match status" value="1"/>
</dbReference>
<dbReference type="AlphaFoldDB" id="A0A918TST2"/>
<dbReference type="InterPro" id="IPR027417">
    <property type="entry name" value="P-loop_NTPase"/>
</dbReference>
<reference evidence="4" key="1">
    <citation type="journal article" date="2014" name="Int. J. Syst. Evol. Microbiol.">
        <title>Complete genome sequence of Corynebacterium casei LMG S-19264T (=DSM 44701T), isolated from a smear-ripened cheese.</title>
        <authorList>
            <consortium name="US DOE Joint Genome Institute (JGI-PGF)"/>
            <person name="Walter F."/>
            <person name="Albersmeier A."/>
            <person name="Kalinowski J."/>
            <person name="Ruckert C."/>
        </authorList>
    </citation>
    <scope>NUCLEOTIDE SEQUENCE</scope>
    <source>
        <strain evidence="4">KCTC 12988</strain>
    </source>
</reference>
<gene>
    <name evidence="4" type="primary">yahN</name>
    <name evidence="4" type="ORF">GCM10007100_28530</name>
</gene>
<evidence type="ECO:0000313" key="4">
    <source>
        <dbReference type="EMBL" id="GHC59614.1"/>
    </source>
</evidence>
<proteinExistence type="predicted"/>
<keyword evidence="1" id="KW-0175">Coiled coil</keyword>
<feature type="compositionally biased region" description="Basic and acidic residues" evidence="2">
    <location>
        <begin position="720"/>
        <end position="732"/>
    </location>
</feature>
<name>A0A918TST2_9BACT</name>
<dbReference type="Pfam" id="PF13514">
    <property type="entry name" value="AAA_27"/>
    <property type="match status" value="1"/>
</dbReference>
<dbReference type="PANTHER" id="PTHR41259:SF1">
    <property type="entry name" value="DOUBLE-STRAND BREAK REPAIR RAD50 ATPASE, PUTATIVE-RELATED"/>
    <property type="match status" value="1"/>
</dbReference>
<feature type="coiled-coil region" evidence="1">
    <location>
        <begin position="206"/>
        <end position="233"/>
    </location>
</feature>
<feature type="domain" description="YhaN AAA" evidence="3">
    <location>
        <begin position="1"/>
        <end position="206"/>
    </location>
</feature>
<comment type="caution">
    <text evidence="4">The sequence shown here is derived from an EMBL/GenBank/DDBJ whole genome shotgun (WGS) entry which is preliminary data.</text>
</comment>
<evidence type="ECO:0000313" key="5">
    <source>
        <dbReference type="Proteomes" id="UP000644507"/>
    </source>
</evidence>
<protein>
    <recommendedName>
        <fullName evidence="3">YhaN AAA domain-containing protein</fullName>
    </recommendedName>
</protein>
<feature type="region of interest" description="Disordered" evidence="2">
    <location>
        <begin position="720"/>
        <end position="743"/>
    </location>
</feature>
<dbReference type="InterPro" id="IPR038734">
    <property type="entry name" value="YhaN_AAA"/>
</dbReference>
<feature type="coiled-coil region" evidence="1">
    <location>
        <begin position="434"/>
        <end position="468"/>
    </location>
</feature>
<dbReference type="RefSeq" id="WP_377047555.1">
    <property type="nucleotide sequence ID" value="NZ_JBHLZH010000011.1"/>
</dbReference>
<dbReference type="Gene3D" id="3.40.50.300">
    <property type="entry name" value="P-loop containing nucleotide triphosphate hydrolases"/>
    <property type="match status" value="2"/>
</dbReference>
<dbReference type="Proteomes" id="UP000644507">
    <property type="component" value="Unassembled WGS sequence"/>
</dbReference>
<dbReference type="EMBL" id="BMXI01000012">
    <property type="protein sequence ID" value="GHC59614.1"/>
    <property type="molecule type" value="Genomic_DNA"/>
</dbReference>
<accession>A0A918TST2</accession>
<reference evidence="4" key="2">
    <citation type="submission" date="2020-09" db="EMBL/GenBank/DDBJ databases">
        <authorList>
            <person name="Sun Q."/>
            <person name="Kim S."/>
        </authorList>
    </citation>
    <scope>NUCLEOTIDE SEQUENCE</scope>
    <source>
        <strain evidence="4">KCTC 12988</strain>
    </source>
</reference>
<organism evidence="4 5">
    <name type="scientific">Roseibacillus persicicus</name>
    <dbReference type="NCBI Taxonomy" id="454148"/>
    <lineage>
        <taxon>Bacteria</taxon>
        <taxon>Pseudomonadati</taxon>
        <taxon>Verrucomicrobiota</taxon>
        <taxon>Verrucomicrobiia</taxon>
        <taxon>Verrucomicrobiales</taxon>
        <taxon>Verrucomicrobiaceae</taxon>
        <taxon>Roseibacillus</taxon>
    </lineage>
</organism>